<evidence type="ECO:0000313" key="1">
    <source>
        <dbReference type="EMBL" id="QQO38539.1"/>
    </source>
</evidence>
<evidence type="ECO:0000313" key="2">
    <source>
        <dbReference type="Proteomes" id="UP000595554"/>
    </source>
</evidence>
<keyword evidence="2" id="KW-1185">Reference proteome</keyword>
<sequence length="56" mass="6216">MRTKAKSDYDAAGMVLAATSYEDCVMSSIVYFQYITGTIQVPLEVEVEPASCKWSM</sequence>
<dbReference type="Proteomes" id="UP000595554">
    <property type="component" value="Segment"/>
</dbReference>
<accession>A0A7T7Z7Z7</accession>
<protein>
    <submittedName>
        <fullName evidence="1">Capsid and scaffold protein</fullName>
    </submittedName>
</protein>
<reference evidence="1 2" key="1">
    <citation type="submission" date="2020-12" db="EMBL/GenBank/DDBJ databases">
        <title>Novel Lytic Phages Protect Cells and Mice against Pseudomonas aeruginosa Infection.</title>
        <authorList>
            <person name="Chen F."/>
            <person name="Wu M."/>
            <person name="Wang Z."/>
        </authorList>
    </citation>
    <scope>NUCLEOTIDE SEQUENCE [LARGE SCALE GENOMIC DNA]</scope>
</reference>
<proteinExistence type="predicted"/>
<dbReference type="EMBL" id="MW406974">
    <property type="protein sequence ID" value="QQO38539.1"/>
    <property type="molecule type" value="Genomic_DNA"/>
</dbReference>
<organism evidence="1 2">
    <name type="scientific">Pseudomonas phage TH15</name>
    <dbReference type="NCBI Taxonomy" id="2801839"/>
    <lineage>
        <taxon>Viruses</taxon>
        <taxon>Duplodnaviria</taxon>
        <taxon>Heunggongvirae</taxon>
        <taxon>Uroviricota</taxon>
        <taxon>Caudoviricetes</taxon>
        <taxon>Lindbergviridae</taxon>
        <taxon>Pbunavirus</taxon>
        <taxon>Pbunavirus TH15</taxon>
    </lineage>
</organism>
<name>A0A7T7Z7Z7_9CAUD</name>